<dbReference type="GO" id="GO:0000435">
    <property type="term" value="P:positive regulation of transcription from RNA polymerase II promoter by galactose"/>
    <property type="evidence" value="ECO:0007669"/>
    <property type="project" value="TreeGrafter"/>
</dbReference>
<dbReference type="EMBL" id="JAAOAM010000041">
    <property type="protein sequence ID" value="KAF5554628.1"/>
    <property type="molecule type" value="Genomic_DNA"/>
</dbReference>
<gene>
    <name evidence="6" type="ORF">FMEXI_1910</name>
</gene>
<evidence type="ECO:0000256" key="3">
    <source>
        <dbReference type="ARBA" id="ARBA00023163"/>
    </source>
</evidence>
<keyword evidence="2" id="KW-0238">DNA-binding</keyword>
<dbReference type="SMART" id="SM00906">
    <property type="entry name" value="Fungal_trans"/>
    <property type="match status" value="1"/>
</dbReference>
<evidence type="ECO:0000256" key="4">
    <source>
        <dbReference type="ARBA" id="ARBA00023242"/>
    </source>
</evidence>
<dbReference type="PANTHER" id="PTHR47424">
    <property type="entry name" value="REGULATORY PROTEIN GAL4"/>
    <property type="match status" value="1"/>
</dbReference>
<dbReference type="AlphaFoldDB" id="A0A8H5JI40"/>
<reference evidence="6 7" key="1">
    <citation type="submission" date="2020-05" db="EMBL/GenBank/DDBJ databases">
        <title>Identification and distribution of gene clusters putatively required for synthesis of sphingolipid metabolism inhibitors in phylogenetically diverse species of the filamentous fungus Fusarium.</title>
        <authorList>
            <person name="Kim H.-S."/>
            <person name="Busman M."/>
            <person name="Brown D.W."/>
            <person name="Divon H."/>
            <person name="Uhlig S."/>
            <person name="Proctor R.H."/>
        </authorList>
    </citation>
    <scope>NUCLEOTIDE SEQUENCE [LARGE SCALE GENOMIC DNA]</scope>
    <source>
        <strain evidence="6 7">NRRL 53147</strain>
    </source>
</reference>
<dbReference type="Proteomes" id="UP000522262">
    <property type="component" value="Unassembled WGS sequence"/>
</dbReference>
<protein>
    <submittedName>
        <fullName evidence="6">Fungal trans-domain-containing protein</fullName>
    </submittedName>
</protein>
<keyword evidence="1" id="KW-0805">Transcription regulation</keyword>
<dbReference type="PANTHER" id="PTHR47424:SF3">
    <property type="entry name" value="REGULATORY PROTEIN GAL4"/>
    <property type="match status" value="1"/>
</dbReference>
<evidence type="ECO:0000313" key="6">
    <source>
        <dbReference type="EMBL" id="KAF5554628.1"/>
    </source>
</evidence>
<comment type="caution">
    <text evidence="6">The sequence shown here is derived from an EMBL/GenBank/DDBJ whole genome shotgun (WGS) entry which is preliminary data.</text>
</comment>
<dbReference type="GO" id="GO:0000981">
    <property type="term" value="F:DNA-binding transcription factor activity, RNA polymerase II-specific"/>
    <property type="evidence" value="ECO:0007669"/>
    <property type="project" value="TreeGrafter"/>
</dbReference>
<dbReference type="GO" id="GO:0005634">
    <property type="term" value="C:nucleus"/>
    <property type="evidence" value="ECO:0007669"/>
    <property type="project" value="TreeGrafter"/>
</dbReference>
<evidence type="ECO:0000256" key="1">
    <source>
        <dbReference type="ARBA" id="ARBA00023015"/>
    </source>
</evidence>
<name>A0A8H5JI40_9HYPO</name>
<evidence type="ECO:0000313" key="7">
    <source>
        <dbReference type="Proteomes" id="UP000522262"/>
    </source>
</evidence>
<dbReference type="GO" id="GO:0006351">
    <property type="term" value="P:DNA-templated transcription"/>
    <property type="evidence" value="ECO:0007669"/>
    <property type="project" value="InterPro"/>
</dbReference>
<feature type="domain" description="Xylanolytic transcriptional activator regulatory" evidence="5">
    <location>
        <begin position="97"/>
        <end position="166"/>
    </location>
</feature>
<dbReference type="GO" id="GO:0000978">
    <property type="term" value="F:RNA polymerase II cis-regulatory region sequence-specific DNA binding"/>
    <property type="evidence" value="ECO:0007669"/>
    <property type="project" value="TreeGrafter"/>
</dbReference>
<dbReference type="Pfam" id="PF04082">
    <property type="entry name" value="Fungal_trans"/>
    <property type="match status" value="1"/>
</dbReference>
<dbReference type="CDD" id="cd12148">
    <property type="entry name" value="fungal_TF_MHR"/>
    <property type="match status" value="1"/>
</dbReference>
<dbReference type="GO" id="GO:0008270">
    <property type="term" value="F:zinc ion binding"/>
    <property type="evidence" value="ECO:0007669"/>
    <property type="project" value="InterPro"/>
</dbReference>
<organism evidence="6 7">
    <name type="scientific">Fusarium mexicanum</name>
    <dbReference type="NCBI Taxonomy" id="751941"/>
    <lineage>
        <taxon>Eukaryota</taxon>
        <taxon>Fungi</taxon>
        <taxon>Dikarya</taxon>
        <taxon>Ascomycota</taxon>
        <taxon>Pezizomycotina</taxon>
        <taxon>Sordariomycetes</taxon>
        <taxon>Hypocreomycetidae</taxon>
        <taxon>Hypocreales</taxon>
        <taxon>Nectriaceae</taxon>
        <taxon>Fusarium</taxon>
        <taxon>Fusarium fujikuroi species complex</taxon>
    </lineage>
</organism>
<evidence type="ECO:0000256" key="2">
    <source>
        <dbReference type="ARBA" id="ARBA00023125"/>
    </source>
</evidence>
<keyword evidence="3" id="KW-0804">Transcription</keyword>
<dbReference type="InterPro" id="IPR051127">
    <property type="entry name" value="Fungal_SecMet_Regulators"/>
</dbReference>
<keyword evidence="7" id="KW-1185">Reference proteome</keyword>
<accession>A0A8H5JI40</accession>
<sequence>MGLNDKLWMADDTRSSGQSCNVDDVVFFSTLNIVLAIGCQFSEQMEPTRKLTMASKFYQRSKFLLAEELLDHPNLSVVQLLLLTGVYLQSTEHANRCWNIVGSAIRSAQSMGLHLDRKRNSINHVEREMERRVWHACVFLDRPVVLLVAQVSNEASARNILNSQDSLDRHLALKACTLCISTTQELVAHMYENMGTSYWTSISHKIHYAFACVVVLAAARLYPMMSADVGKESIQASWSQCMRVFDQYKLQSPAASHVIRILGVLESRLPGFEPGINGPQLGTHLHTGERDALEEQVYRTLDDDERTLDSGMSLDSLQELNFDSTWAILGELLQCESSSYNVTSGTGQDDLNSGIWGELL</sequence>
<evidence type="ECO:0000259" key="5">
    <source>
        <dbReference type="SMART" id="SM00906"/>
    </source>
</evidence>
<proteinExistence type="predicted"/>
<keyword evidence="4" id="KW-0539">Nucleus</keyword>
<dbReference type="InterPro" id="IPR007219">
    <property type="entry name" value="XnlR_reg_dom"/>
</dbReference>